<dbReference type="HOGENOM" id="CLU_033863_12_0_5"/>
<comment type="similarity">
    <text evidence="2">Belongs to the EamA transporter family.</text>
</comment>
<evidence type="ECO:0000256" key="6">
    <source>
        <dbReference type="SAM" id="Phobius"/>
    </source>
</evidence>
<keyword evidence="3 6" id="KW-0812">Transmembrane</keyword>
<dbReference type="PATRIC" id="fig|1082931.4.peg.146"/>
<feature type="transmembrane region" description="Helical" evidence="6">
    <location>
        <begin position="163"/>
        <end position="180"/>
    </location>
</feature>
<dbReference type="EMBL" id="CP003075">
    <property type="protein sequence ID" value="AEQ50193.1"/>
    <property type="molecule type" value="Genomic_DNA"/>
</dbReference>
<evidence type="ECO:0000256" key="5">
    <source>
        <dbReference type="ARBA" id="ARBA00023136"/>
    </source>
</evidence>
<dbReference type="InterPro" id="IPR037185">
    <property type="entry name" value="EmrE-like"/>
</dbReference>
<protein>
    <submittedName>
        <fullName evidence="8">Permease of the drug/metabolite transporter (DMT) superfamily</fullName>
    </submittedName>
</protein>
<proteinExistence type="inferred from homology"/>
<keyword evidence="5 6" id="KW-0472">Membrane</keyword>
<feature type="transmembrane region" description="Helical" evidence="6">
    <location>
        <begin position="66"/>
        <end position="86"/>
    </location>
</feature>
<accession>G4R739</accession>
<name>G4R739_PELHB</name>
<organism evidence="8 9">
    <name type="scientific">Pelagibacterium halotolerans (strain DSM 22347 / JCM 15775 / CGMCC 1.7692 / B2)</name>
    <dbReference type="NCBI Taxonomy" id="1082931"/>
    <lineage>
        <taxon>Bacteria</taxon>
        <taxon>Pseudomonadati</taxon>
        <taxon>Pseudomonadota</taxon>
        <taxon>Alphaproteobacteria</taxon>
        <taxon>Hyphomicrobiales</taxon>
        <taxon>Devosiaceae</taxon>
        <taxon>Pelagibacterium</taxon>
    </lineage>
</organism>
<feature type="domain" description="EamA" evidence="7">
    <location>
        <begin position="159"/>
        <end position="294"/>
    </location>
</feature>
<feature type="transmembrane region" description="Helical" evidence="6">
    <location>
        <begin position="221"/>
        <end position="242"/>
    </location>
</feature>
<dbReference type="PANTHER" id="PTHR32322:SF2">
    <property type="entry name" value="EAMA DOMAIN-CONTAINING PROTEIN"/>
    <property type="match status" value="1"/>
</dbReference>
<evidence type="ECO:0000259" key="7">
    <source>
        <dbReference type="Pfam" id="PF00892"/>
    </source>
</evidence>
<evidence type="ECO:0000313" key="9">
    <source>
        <dbReference type="Proteomes" id="UP000008850"/>
    </source>
</evidence>
<evidence type="ECO:0000256" key="3">
    <source>
        <dbReference type="ARBA" id="ARBA00022692"/>
    </source>
</evidence>
<evidence type="ECO:0000256" key="1">
    <source>
        <dbReference type="ARBA" id="ARBA00004141"/>
    </source>
</evidence>
<keyword evidence="4 6" id="KW-1133">Transmembrane helix</keyword>
<dbReference type="STRING" id="1082931.KKY_146"/>
<dbReference type="Gene3D" id="1.10.3730.20">
    <property type="match status" value="1"/>
</dbReference>
<feature type="transmembrane region" description="Helical" evidence="6">
    <location>
        <begin position="41"/>
        <end position="59"/>
    </location>
</feature>
<evidence type="ECO:0000256" key="2">
    <source>
        <dbReference type="ARBA" id="ARBA00007362"/>
    </source>
</evidence>
<dbReference type="eggNOG" id="COG0697">
    <property type="taxonomic scope" value="Bacteria"/>
</dbReference>
<feature type="transmembrane region" description="Helical" evidence="6">
    <location>
        <begin position="278"/>
        <end position="300"/>
    </location>
</feature>
<dbReference type="AlphaFoldDB" id="G4R739"/>
<keyword evidence="9" id="KW-1185">Reference proteome</keyword>
<dbReference type="RefSeq" id="WP_014129343.1">
    <property type="nucleotide sequence ID" value="NC_016078.1"/>
</dbReference>
<sequence length="319" mass="33909">MRRQIDGTAIIAMVSLCLVWGMQQVSIKAVADNIAPVFQIGLRSGIAAVLVLLVSKLFLRERWIQGVALGPGLLVGTLFALEYLLVAEGLRWTTASHIAVFLYTAPIFAAIGLHLVVPEEKLNSVQWAGIGLAFAGVAVIFVGPELLRGRSSIGPAMLLGDSLGLLAGAAWGFTTVALRATRLGAAPPTQTLFYQLLAAFGGLMLYALITGQVGIDPTPLVVMSMGFQTLVVSVASFLVWFWMLRRYMVSRLGVLTFMSPLFGVVLGALLLGESLEPSFVAGAALVLSGMVLVNGSEWLATRRTMPDTRKGPSVQAPRG</sequence>
<feature type="transmembrane region" description="Helical" evidence="6">
    <location>
        <begin position="254"/>
        <end position="272"/>
    </location>
</feature>
<dbReference type="InterPro" id="IPR000620">
    <property type="entry name" value="EamA_dom"/>
</dbReference>
<evidence type="ECO:0000313" key="8">
    <source>
        <dbReference type="EMBL" id="AEQ50193.1"/>
    </source>
</evidence>
<reference evidence="8 9" key="1">
    <citation type="journal article" date="2012" name="J. Bacteriol.">
        <title>Complete genome sequence of Pelagibacterium halotolerans B2T.</title>
        <authorList>
            <person name="Huo Y.Y."/>
            <person name="Cheng H."/>
            <person name="Han X.F."/>
            <person name="Jiang X.W."/>
            <person name="Sun C."/>
            <person name="Zhang X.Q."/>
            <person name="Zhu X.F."/>
            <person name="Liu Y.F."/>
            <person name="Li P.F."/>
            <person name="Ni P.X."/>
            <person name="Wu M."/>
        </authorList>
    </citation>
    <scope>NUCLEOTIDE SEQUENCE [LARGE SCALE GENOMIC DNA]</scope>
    <source>
        <strain evidence="9">DSM 22347 / JCM 15775 / CGMCC 1.7692 / B2</strain>
    </source>
</reference>
<dbReference type="GO" id="GO:0016020">
    <property type="term" value="C:membrane"/>
    <property type="evidence" value="ECO:0007669"/>
    <property type="project" value="UniProtKB-SubCell"/>
</dbReference>
<dbReference type="InterPro" id="IPR050638">
    <property type="entry name" value="AA-Vitamin_Transporters"/>
</dbReference>
<dbReference type="PANTHER" id="PTHR32322">
    <property type="entry name" value="INNER MEMBRANE TRANSPORTER"/>
    <property type="match status" value="1"/>
</dbReference>
<dbReference type="Pfam" id="PF00892">
    <property type="entry name" value="EamA"/>
    <property type="match status" value="2"/>
</dbReference>
<feature type="transmembrane region" description="Helical" evidence="6">
    <location>
        <begin position="124"/>
        <end position="143"/>
    </location>
</feature>
<dbReference type="Proteomes" id="UP000008850">
    <property type="component" value="Chromosome"/>
</dbReference>
<evidence type="ECO:0000256" key="4">
    <source>
        <dbReference type="ARBA" id="ARBA00022989"/>
    </source>
</evidence>
<dbReference type="KEGG" id="phl:KKY_146"/>
<feature type="domain" description="EamA" evidence="7">
    <location>
        <begin position="9"/>
        <end position="141"/>
    </location>
</feature>
<feature type="transmembrane region" description="Helical" evidence="6">
    <location>
        <begin position="192"/>
        <end position="209"/>
    </location>
</feature>
<feature type="transmembrane region" description="Helical" evidence="6">
    <location>
        <begin position="98"/>
        <end position="117"/>
    </location>
</feature>
<comment type="subcellular location">
    <subcellularLocation>
        <location evidence="1">Membrane</location>
        <topology evidence="1">Multi-pass membrane protein</topology>
    </subcellularLocation>
</comment>
<dbReference type="SUPFAM" id="SSF103481">
    <property type="entry name" value="Multidrug resistance efflux transporter EmrE"/>
    <property type="match status" value="2"/>
</dbReference>
<gene>
    <name evidence="8" type="ordered locus">KKY_146</name>
</gene>